<accession>A0A0C2HHE2</accession>
<evidence type="ECO:0000313" key="2">
    <source>
        <dbReference type="Proteomes" id="UP000054047"/>
    </source>
</evidence>
<reference evidence="1 2" key="1">
    <citation type="submission" date="2013-12" db="EMBL/GenBank/DDBJ databases">
        <title>Draft genome of the parsitic nematode Ancylostoma duodenale.</title>
        <authorList>
            <person name="Mitreva M."/>
        </authorList>
    </citation>
    <scope>NUCLEOTIDE SEQUENCE [LARGE SCALE GENOMIC DNA]</scope>
    <source>
        <strain evidence="1 2">Zhejiang</strain>
    </source>
</reference>
<dbReference type="OrthoDB" id="5867416at2759"/>
<keyword evidence="2" id="KW-1185">Reference proteome</keyword>
<organism evidence="1 2">
    <name type="scientific">Ancylostoma duodenale</name>
    <dbReference type="NCBI Taxonomy" id="51022"/>
    <lineage>
        <taxon>Eukaryota</taxon>
        <taxon>Metazoa</taxon>
        <taxon>Ecdysozoa</taxon>
        <taxon>Nematoda</taxon>
        <taxon>Chromadorea</taxon>
        <taxon>Rhabditida</taxon>
        <taxon>Rhabditina</taxon>
        <taxon>Rhabditomorpha</taxon>
        <taxon>Strongyloidea</taxon>
        <taxon>Ancylostomatidae</taxon>
        <taxon>Ancylostomatinae</taxon>
        <taxon>Ancylostoma</taxon>
    </lineage>
</organism>
<name>A0A0C2HHE2_9BILA</name>
<sequence>MDISTSRYARFAESFGWTVEVAVTICTLFHLQDKVNLKRLEVLTVEESQAQKGQGKTNDYAPNAVKERVSLTIKMKTPLPRYIALFSTNLQICPAFISAVDSKFDVWLKTRKIDVVGRTPPTPKDTTILRDVILGCLSILL</sequence>
<dbReference type="Proteomes" id="UP000054047">
    <property type="component" value="Unassembled WGS sequence"/>
</dbReference>
<dbReference type="AlphaFoldDB" id="A0A0C2HHE2"/>
<dbReference type="EMBL" id="KN726229">
    <property type="protein sequence ID" value="KIH69056.1"/>
    <property type="molecule type" value="Genomic_DNA"/>
</dbReference>
<proteinExistence type="predicted"/>
<protein>
    <submittedName>
        <fullName evidence="1">Uncharacterized protein</fullName>
    </submittedName>
</protein>
<evidence type="ECO:0000313" key="1">
    <source>
        <dbReference type="EMBL" id="KIH69056.1"/>
    </source>
</evidence>
<gene>
    <name evidence="1" type="ORF">ANCDUO_00606</name>
</gene>